<evidence type="ECO:0000256" key="1">
    <source>
        <dbReference type="SAM" id="MobiDB-lite"/>
    </source>
</evidence>
<proteinExistence type="predicted"/>
<dbReference type="EMBL" id="CACRSM010000002">
    <property type="protein sequence ID" value="VYS96830.1"/>
    <property type="molecule type" value="Genomic_DNA"/>
</dbReference>
<feature type="chain" id="PRO_5027084589" description="Lipoprotein" evidence="2">
    <location>
        <begin position="28"/>
        <end position="163"/>
    </location>
</feature>
<feature type="signal peptide" evidence="2">
    <location>
        <begin position="1"/>
        <end position="27"/>
    </location>
</feature>
<dbReference type="PROSITE" id="PS51257">
    <property type="entry name" value="PROKAR_LIPOPROTEIN"/>
    <property type="match status" value="1"/>
</dbReference>
<dbReference type="AlphaFoldDB" id="A0A6N2SYF4"/>
<accession>A0A6N2SYF4</accession>
<name>A0A6N2SYF4_9ACTO</name>
<feature type="region of interest" description="Disordered" evidence="1">
    <location>
        <begin position="26"/>
        <end position="50"/>
    </location>
</feature>
<evidence type="ECO:0008006" key="4">
    <source>
        <dbReference type="Google" id="ProtNLM"/>
    </source>
</evidence>
<protein>
    <recommendedName>
        <fullName evidence="4">Lipoprotein</fullName>
    </recommendedName>
</protein>
<organism evidence="3">
    <name type="scientific">Schaalia odontolytica</name>
    <dbReference type="NCBI Taxonomy" id="1660"/>
    <lineage>
        <taxon>Bacteria</taxon>
        <taxon>Bacillati</taxon>
        <taxon>Actinomycetota</taxon>
        <taxon>Actinomycetes</taxon>
        <taxon>Actinomycetales</taxon>
        <taxon>Actinomycetaceae</taxon>
        <taxon>Schaalia</taxon>
    </lineage>
</organism>
<gene>
    <name evidence="3" type="ORF">AOLFYP35_01031</name>
</gene>
<reference evidence="3" key="1">
    <citation type="submission" date="2019-11" db="EMBL/GenBank/DDBJ databases">
        <authorList>
            <person name="Feng L."/>
        </authorList>
    </citation>
    <scope>NUCLEOTIDE SEQUENCE</scope>
    <source>
        <strain evidence="3">AodontolyticusLFYP35</strain>
    </source>
</reference>
<evidence type="ECO:0000256" key="2">
    <source>
        <dbReference type="SAM" id="SignalP"/>
    </source>
</evidence>
<keyword evidence="2" id="KW-0732">Signal</keyword>
<evidence type="ECO:0000313" key="3">
    <source>
        <dbReference type="EMBL" id="VYS96830.1"/>
    </source>
</evidence>
<sequence>MQNPRPSRRLALGALALTFLLASCSQGGTTSSQTTQAHGKGSSSTASAASSGSKDAHIAFGQCMRAQGYDVPDTGLTPDQITDTSDAFNGAINKCMQEVSPLVGEEDDLTNDAATRQSLVKGAQCLRDLGYDVKDPKPGEGVSIQNIPTDAVNKCFGNPRGGK</sequence>